<evidence type="ECO:0000256" key="1">
    <source>
        <dbReference type="ARBA" id="ARBA00022729"/>
    </source>
</evidence>
<protein>
    <submittedName>
        <fullName evidence="5">Transporter substrate-binding domain-containing protein</fullName>
    </submittedName>
</protein>
<evidence type="ECO:0000313" key="6">
    <source>
        <dbReference type="Proteomes" id="UP000289726"/>
    </source>
</evidence>
<keyword evidence="2" id="KW-0175">Coiled coil</keyword>
<dbReference type="EMBL" id="CP035949">
    <property type="protein sequence ID" value="QBF23797.1"/>
    <property type="molecule type" value="Genomic_DNA"/>
</dbReference>
<evidence type="ECO:0000313" key="5">
    <source>
        <dbReference type="EMBL" id="QBF23797.1"/>
    </source>
</evidence>
<keyword evidence="3" id="KW-0472">Membrane</keyword>
<dbReference type="Proteomes" id="UP000289726">
    <property type="component" value="Chromosome"/>
</dbReference>
<dbReference type="PANTHER" id="PTHR35936:SF17">
    <property type="entry name" value="ARGININE-BINDING EXTRACELLULAR PROTEIN ARTP"/>
    <property type="match status" value="1"/>
</dbReference>
<feature type="coiled-coil region" evidence="2">
    <location>
        <begin position="272"/>
        <end position="299"/>
    </location>
</feature>
<gene>
    <name evidence="5" type="ORF">EXT02_01115</name>
</gene>
<keyword evidence="1" id="KW-0732">Signal</keyword>
<evidence type="ECO:0000256" key="3">
    <source>
        <dbReference type="SAM" id="Phobius"/>
    </source>
</evidence>
<dbReference type="PANTHER" id="PTHR35936">
    <property type="entry name" value="MEMBRANE-BOUND LYTIC MUREIN TRANSGLYCOSYLASE F"/>
    <property type="match status" value="1"/>
</dbReference>
<organism evidence="5 6">
    <name type="scientific">'Catharanthus roseus' aster yellows phytoplasma</name>
    <dbReference type="NCBI Taxonomy" id="1193712"/>
    <lineage>
        <taxon>Bacteria</taxon>
        <taxon>Bacillati</taxon>
        <taxon>Mycoplasmatota</taxon>
        <taxon>Mollicutes</taxon>
        <taxon>Acholeplasmatales</taxon>
        <taxon>Acholeplasmataceae</taxon>
        <taxon>Candidatus Phytoplasma</taxon>
        <taxon>16SrI (Aster yellows group)</taxon>
    </lineage>
</organism>
<feature type="transmembrane region" description="Helical" evidence="3">
    <location>
        <begin position="7"/>
        <end position="27"/>
    </location>
</feature>
<dbReference type="AlphaFoldDB" id="A0A4P6M9Y2"/>
<keyword evidence="6" id="KW-1185">Reference proteome</keyword>
<evidence type="ECO:0000256" key="2">
    <source>
        <dbReference type="SAM" id="Coils"/>
    </source>
</evidence>
<dbReference type="Pfam" id="PF00497">
    <property type="entry name" value="SBP_bac_3"/>
    <property type="match status" value="1"/>
</dbReference>
<proteinExistence type="predicted"/>
<dbReference type="RefSeq" id="WP_130427553.1">
    <property type="nucleotide sequence ID" value="NZ_CP035949.1"/>
</dbReference>
<name>A0A4P6M9Y2_9MOLU</name>
<dbReference type="Gene3D" id="3.40.190.10">
    <property type="entry name" value="Periplasmic binding protein-like II"/>
    <property type="match status" value="2"/>
</dbReference>
<sequence length="320" mass="36191">MKQNKNLIISLFVGAFVILGIIGGIVWRQLTKDKTTTQTTPTEEIALNGDLVVGMELEYAPLEWVTMGNNEQYKEQIHPIQGKKNGFACGYNVAIAKKLAKKLSKKLIIKKIDFDGLFNALTSNEVDLVIAGHTKTPEREETVAFSEPYHFGSVKVILHKDLEVNNLADLKEKKIAYQKDSAHKKKAKMISDHPQELQDLNAFNLGLLAKTIDGYILESDFAELFISKNPKLAKSVPNIDNQLMDKIQEYYDSNPQLTKEECQTFQNTKQSHIAIKKENEKLTKEVNKALEELHFTQDNQTTQALKLKAIQYAKDENANL</sequence>
<keyword evidence="3" id="KW-1133">Transmembrane helix</keyword>
<dbReference type="InterPro" id="IPR001638">
    <property type="entry name" value="Solute-binding_3/MltF_N"/>
</dbReference>
<evidence type="ECO:0000259" key="4">
    <source>
        <dbReference type="SMART" id="SM00062"/>
    </source>
</evidence>
<feature type="domain" description="Solute-binding protein family 3/N-terminal" evidence="4">
    <location>
        <begin position="50"/>
        <end position="313"/>
    </location>
</feature>
<dbReference type="SUPFAM" id="SSF53850">
    <property type="entry name" value="Periplasmic binding protein-like II"/>
    <property type="match status" value="1"/>
</dbReference>
<keyword evidence="3" id="KW-0812">Transmembrane</keyword>
<dbReference type="SMART" id="SM00062">
    <property type="entry name" value="PBPb"/>
    <property type="match status" value="1"/>
</dbReference>
<accession>A0A4P6M9Y2</accession>
<reference evidence="5 6" key="1">
    <citation type="submission" date="2019-02" db="EMBL/GenBank/DDBJ databases">
        <title>Draft Genome Sequence of Maize Bushy Stunt-like Phytoplasma group 16SrI-B (Aster yellows) in South Africa.</title>
        <authorList>
            <person name="Coetzee B."/>
            <person name="Douglas-Smit N."/>
            <person name="Maree H.J."/>
            <person name="Burger J.T."/>
            <person name="Kruger K."/>
            <person name="Pietersen G."/>
        </authorList>
    </citation>
    <scope>NUCLEOTIDE SEQUENCE [LARGE SCALE GENOMIC DNA]</scope>
    <source>
        <strain evidence="5 6">De Villa</strain>
    </source>
</reference>